<dbReference type="InterPro" id="IPR031567">
    <property type="entry name" value="CRIM_dom"/>
</dbReference>
<protein>
    <submittedName>
        <fullName evidence="3">SIN1</fullName>
    </submittedName>
</protein>
<dbReference type="Pfam" id="PF16978">
    <property type="entry name" value="CRIM"/>
    <property type="match status" value="1"/>
</dbReference>
<accession>H9XVZ9</accession>
<dbReference type="GO" id="GO:0005737">
    <property type="term" value="C:cytoplasm"/>
    <property type="evidence" value="ECO:0007669"/>
    <property type="project" value="TreeGrafter"/>
</dbReference>
<sequence>MILNFPENDINDLFGVSNVPKQVKSQTSVLSKLLESTSKEEIVSVNIFSNYARFSALRYTKGKNPNNNEIITNQLFVGENDSNKPMREFRIYFWDYEEQRNRSNPIIVLPVLETKVSDLIGLACWKYVEENRSPPLNNASIVSKLKLYMFEDIEDLDLGFGSLNSSDPIYKYQFSHLAILECQRDGRSKFVSVSSMISDSSFVTQSHMEKMGLRQKSITETDSFTDRRSLSNSSDITDGSILVQILLAHGVSKFRFPPETSVGQIIQHTVNKRHLQQHGENYRYKLELESEPNKELDIDTNLSQFENFSFVLVREMSRRKPAIPDLINEECSLSLSKMMECLDKKTYNVFLKKPLKQWESLLSN</sequence>
<comment type="similarity">
    <text evidence="1">Belongs to the SIN1 family.</text>
</comment>
<dbReference type="GO" id="GO:0005546">
    <property type="term" value="F:phosphatidylinositol-4,5-bisphosphate binding"/>
    <property type="evidence" value="ECO:0007669"/>
    <property type="project" value="TreeGrafter"/>
</dbReference>
<dbReference type="PANTHER" id="PTHR13335:SF1">
    <property type="entry name" value="TARGET OF RAPAMYCIN COMPLEX 2 SUBUNIT MAPKAP1"/>
    <property type="match status" value="1"/>
</dbReference>
<reference evidence="3" key="1">
    <citation type="journal article" date="2012" name="PLoS Genet.">
        <title>SMG-1 and mTORC1 Act Antagonistically to Regulate Response to Injury and Growth in Planarians.</title>
        <authorList>
            <person name="Gonzalez-Estevez C."/>
            <person name="Felix D.A."/>
            <person name="Smith M.D."/>
            <person name="Paps J."/>
            <person name="Morley S.J."/>
            <person name="James V."/>
            <person name="Sharp T.V."/>
            <person name="Aboobaker A.A."/>
        </authorList>
    </citation>
    <scope>NUCLEOTIDE SEQUENCE</scope>
</reference>
<evidence type="ECO:0000256" key="1">
    <source>
        <dbReference type="ARBA" id="ARBA00009407"/>
    </source>
</evidence>
<feature type="non-terminal residue" evidence="3">
    <location>
        <position position="364"/>
    </location>
</feature>
<organism evidence="3">
    <name type="scientific">Schmidtea mediterranea</name>
    <name type="common">Freshwater planarian flatworm</name>
    <dbReference type="NCBI Taxonomy" id="79327"/>
    <lineage>
        <taxon>Eukaryota</taxon>
        <taxon>Metazoa</taxon>
        <taxon>Spiralia</taxon>
        <taxon>Lophotrochozoa</taxon>
        <taxon>Platyhelminthes</taxon>
        <taxon>Rhabditophora</taxon>
        <taxon>Seriata</taxon>
        <taxon>Tricladida</taxon>
        <taxon>Continenticola</taxon>
        <taxon>Geoplanoidea</taxon>
        <taxon>Dugesiidae</taxon>
        <taxon>Schmidtea</taxon>
    </lineage>
</organism>
<feature type="domain" description="CRIM" evidence="2">
    <location>
        <begin position="27"/>
        <end position="184"/>
    </location>
</feature>
<dbReference type="PANTHER" id="PTHR13335">
    <property type="entry name" value="TARGET OF RAPAMYCIN COMPLEX 2 SUBUNIT MAPKAP1"/>
    <property type="match status" value="1"/>
</dbReference>
<evidence type="ECO:0000313" key="3">
    <source>
        <dbReference type="EMBL" id="AFH08798.1"/>
    </source>
</evidence>
<dbReference type="AlphaFoldDB" id="H9XVZ9"/>
<name>H9XVZ9_SCHMD</name>
<dbReference type="GO" id="GO:0031932">
    <property type="term" value="C:TORC2 complex"/>
    <property type="evidence" value="ECO:0007669"/>
    <property type="project" value="InterPro"/>
</dbReference>
<dbReference type="GO" id="GO:0038203">
    <property type="term" value="P:TORC2 signaling"/>
    <property type="evidence" value="ECO:0007669"/>
    <property type="project" value="TreeGrafter"/>
</dbReference>
<dbReference type="GO" id="GO:0005886">
    <property type="term" value="C:plasma membrane"/>
    <property type="evidence" value="ECO:0007669"/>
    <property type="project" value="TreeGrafter"/>
</dbReference>
<proteinExistence type="evidence at transcript level"/>
<dbReference type="EMBL" id="JN815260">
    <property type="protein sequence ID" value="AFH08798.1"/>
    <property type="molecule type" value="mRNA"/>
</dbReference>
<dbReference type="InterPro" id="IPR008828">
    <property type="entry name" value="Sin1/Avo1"/>
</dbReference>
<evidence type="ECO:0000259" key="2">
    <source>
        <dbReference type="Pfam" id="PF16978"/>
    </source>
</evidence>